<keyword evidence="1" id="KW-0067">ATP-binding</keyword>
<dbReference type="OrthoDB" id="5988477at2759"/>
<comment type="caution">
    <text evidence="1">The sequence shown here is derived from an EMBL/GenBank/DDBJ whole genome shotgun (WGS) entry which is preliminary data.</text>
</comment>
<proteinExistence type="predicted"/>
<dbReference type="AlphaFoldDB" id="A0A7D9HUH1"/>
<keyword evidence="2" id="KW-1185">Reference proteome</keyword>
<dbReference type="EMBL" id="CACRXK020001613">
    <property type="protein sequence ID" value="CAB3990165.1"/>
    <property type="molecule type" value="Genomic_DNA"/>
</dbReference>
<dbReference type="GO" id="GO:0004386">
    <property type="term" value="F:helicase activity"/>
    <property type="evidence" value="ECO:0007669"/>
    <property type="project" value="UniProtKB-KW"/>
</dbReference>
<keyword evidence="1" id="KW-0347">Helicase</keyword>
<reference evidence="1" key="1">
    <citation type="submission" date="2020-04" db="EMBL/GenBank/DDBJ databases">
        <authorList>
            <person name="Alioto T."/>
            <person name="Alioto T."/>
            <person name="Gomez Garrido J."/>
        </authorList>
    </citation>
    <scope>NUCLEOTIDE SEQUENCE</scope>
    <source>
        <strain evidence="1">A484AB</strain>
    </source>
</reference>
<accession>A0A7D9HUH1</accession>
<dbReference type="PANTHER" id="PTHR37162">
    <property type="entry name" value="HAT FAMILY DIMERISATION DOMAINCONTAINING PROTEIN-RELATED"/>
    <property type="match status" value="1"/>
</dbReference>
<name>A0A7D9HUH1_PARCT</name>
<evidence type="ECO:0000313" key="2">
    <source>
        <dbReference type="Proteomes" id="UP001152795"/>
    </source>
</evidence>
<evidence type="ECO:0000313" key="1">
    <source>
        <dbReference type="EMBL" id="CAB3990165.1"/>
    </source>
</evidence>
<sequence>MFPVTVCIYDINFARVFINWDHCVATGLDNTNVNIGDHNSIKSRAKEKNEDIIIAGCPCHILHNVTGKAGTDFSEITGFDIEDHCVDVFYWLDKSSKRKSILKEYYEFCDSKYKEIIKFISTSWLSLELCVNHELKKYEGLKSYFLSEHFPDAQFK</sequence>
<dbReference type="Proteomes" id="UP001152795">
    <property type="component" value="Unassembled WGS sequence"/>
</dbReference>
<gene>
    <name evidence="1" type="ORF">PACLA_8A041372</name>
</gene>
<protein>
    <submittedName>
        <fullName evidence="1">ATP-dependent DNA helicase</fullName>
    </submittedName>
</protein>
<organism evidence="1 2">
    <name type="scientific">Paramuricea clavata</name>
    <name type="common">Red gorgonian</name>
    <name type="synonym">Violescent sea-whip</name>
    <dbReference type="NCBI Taxonomy" id="317549"/>
    <lineage>
        <taxon>Eukaryota</taxon>
        <taxon>Metazoa</taxon>
        <taxon>Cnidaria</taxon>
        <taxon>Anthozoa</taxon>
        <taxon>Octocorallia</taxon>
        <taxon>Malacalcyonacea</taxon>
        <taxon>Plexauridae</taxon>
        <taxon>Paramuricea</taxon>
    </lineage>
</organism>
<dbReference type="PANTHER" id="PTHR37162:SF1">
    <property type="entry name" value="BED-TYPE DOMAIN-CONTAINING PROTEIN"/>
    <property type="match status" value="1"/>
</dbReference>
<keyword evidence="1" id="KW-0378">Hydrolase</keyword>
<keyword evidence="1" id="KW-0547">Nucleotide-binding</keyword>